<organism evidence="1">
    <name type="scientific">uncultured Caudovirales phage</name>
    <dbReference type="NCBI Taxonomy" id="2100421"/>
    <lineage>
        <taxon>Viruses</taxon>
        <taxon>Duplodnaviria</taxon>
        <taxon>Heunggongvirae</taxon>
        <taxon>Uroviricota</taxon>
        <taxon>Caudoviricetes</taxon>
        <taxon>Peduoviridae</taxon>
        <taxon>Maltschvirus</taxon>
        <taxon>Maltschvirus maltsch</taxon>
    </lineage>
</organism>
<gene>
    <name evidence="1" type="ORF">UFOVP1290_440</name>
</gene>
<accession>A0A6J5RHG4</accession>
<protein>
    <submittedName>
        <fullName evidence="1">Uncharacterized protein</fullName>
    </submittedName>
</protein>
<proteinExistence type="predicted"/>
<sequence length="86" mass="10158">MVNGLQIDNAGDKRYYKNSKLHRIGSPAIELASGTKIWYLNGKRHREDGPAIEFASGIKFWYYEDKRIFCNSQEEFKRLLKLKAFW</sequence>
<evidence type="ECO:0000313" key="1">
    <source>
        <dbReference type="EMBL" id="CAB4196920.1"/>
    </source>
</evidence>
<name>A0A6J5RHG4_9CAUD</name>
<reference evidence="1" key="1">
    <citation type="submission" date="2020-05" db="EMBL/GenBank/DDBJ databases">
        <authorList>
            <person name="Chiriac C."/>
            <person name="Salcher M."/>
            <person name="Ghai R."/>
            <person name="Kavagutti S V."/>
        </authorList>
    </citation>
    <scope>NUCLEOTIDE SEQUENCE</scope>
</reference>
<dbReference type="EMBL" id="LR797252">
    <property type="protein sequence ID" value="CAB4196920.1"/>
    <property type="molecule type" value="Genomic_DNA"/>
</dbReference>